<name>A0A7X2NUQ1_9FIRM</name>
<evidence type="ECO:0000313" key="2">
    <source>
        <dbReference type="Proteomes" id="UP000461880"/>
    </source>
</evidence>
<comment type="caution">
    <text evidence="1">The sequence shown here is derived from an EMBL/GenBank/DDBJ whole genome shotgun (WGS) entry which is preliminary data.</text>
</comment>
<dbReference type="EMBL" id="VUMN01000061">
    <property type="protein sequence ID" value="MSS59846.1"/>
    <property type="molecule type" value="Genomic_DNA"/>
</dbReference>
<protein>
    <submittedName>
        <fullName evidence="1">Uncharacterized protein</fullName>
    </submittedName>
</protein>
<sequence>MGDSVGFICPECGYSFGGDLGVGFLYPKLYLDTVQKMKAGDYGKEAEQFFIDYPDGVVDCENVLFQCDDCHKYYFDLKLSMYIPRDGVAMSAEPAGWSVEFPFKGVPYASIDDLEKHYELYAEYDHRCKSCGGKLSYVTNDLRCLLERKIACPICHAEMNK</sequence>
<evidence type="ECO:0000313" key="1">
    <source>
        <dbReference type="EMBL" id="MSS59846.1"/>
    </source>
</evidence>
<dbReference type="Proteomes" id="UP000461880">
    <property type="component" value="Unassembled WGS sequence"/>
</dbReference>
<dbReference type="RefSeq" id="WP_154506006.1">
    <property type="nucleotide sequence ID" value="NZ_VUMN01000061.1"/>
</dbReference>
<organism evidence="1 2">
    <name type="scientific">Stecheria intestinalis</name>
    <dbReference type="NCBI Taxonomy" id="2606630"/>
    <lineage>
        <taxon>Bacteria</taxon>
        <taxon>Bacillati</taxon>
        <taxon>Bacillota</taxon>
        <taxon>Erysipelotrichia</taxon>
        <taxon>Erysipelotrichales</taxon>
        <taxon>Erysipelotrichaceae</taxon>
        <taxon>Stecheria</taxon>
    </lineage>
</organism>
<keyword evidence="2" id="KW-1185">Reference proteome</keyword>
<dbReference type="AlphaFoldDB" id="A0A7X2NUQ1"/>
<reference evidence="1 2" key="1">
    <citation type="submission" date="2019-08" db="EMBL/GenBank/DDBJ databases">
        <title>In-depth cultivation of the pig gut microbiome towards novel bacterial diversity and tailored functional studies.</title>
        <authorList>
            <person name="Wylensek D."/>
            <person name="Hitch T.C.A."/>
            <person name="Clavel T."/>
        </authorList>
    </citation>
    <scope>NUCLEOTIDE SEQUENCE [LARGE SCALE GENOMIC DNA]</scope>
    <source>
        <strain evidence="1 2">Oil+RF-744-GAM-WT-6</strain>
    </source>
</reference>
<accession>A0A7X2NUQ1</accession>
<proteinExistence type="predicted"/>
<gene>
    <name evidence="1" type="ORF">FYJ51_13195</name>
</gene>